<dbReference type="Proteomes" id="UP000692954">
    <property type="component" value="Unassembled WGS sequence"/>
</dbReference>
<reference evidence="1" key="1">
    <citation type="submission" date="2021-01" db="EMBL/GenBank/DDBJ databases">
        <authorList>
            <consortium name="Genoscope - CEA"/>
            <person name="William W."/>
        </authorList>
    </citation>
    <scope>NUCLEOTIDE SEQUENCE</scope>
</reference>
<dbReference type="OrthoDB" id="10279361at2759"/>
<accession>A0A8S1MG53</accession>
<organism evidence="1 2">
    <name type="scientific">Paramecium sonneborni</name>
    <dbReference type="NCBI Taxonomy" id="65129"/>
    <lineage>
        <taxon>Eukaryota</taxon>
        <taxon>Sar</taxon>
        <taxon>Alveolata</taxon>
        <taxon>Ciliophora</taxon>
        <taxon>Intramacronucleata</taxon>
        <taxon>Oligohymenophorea</taxon>
        <taxon>Peniculida</taxon>
        <taxon>Parameciidae</taxon>
        <taxon>Paramecium</taxon>
    </lineage>
</organism>
<comment type="caution">
    <text evidence="1">The sequence shown here is derived from an EMBL/GenBank/DDBJ whole genome shotgun (WGS) entry which is preliminary data.</text>
</comment>
<protein>
    <submittedName>
        <fullName evidence="1">Uncharacterized protein</fullName>
    </submittedName>
</protein>
<evidence type="ECO:0000313" key="2">
    <source>
        <dbReference type="Proteomes" id="UP000692954"/>
    </source>
</evidence>
<name>A0A8S1MG53_9CILI</name>
<sequence length="494" mass="59713">MQNPRSSSTYSVNIPKMIPLSQVTLYYSLSRFKFQSPVRTYLKTNEIKQRQQLHKTLTNKLLTQVNKGNHSHSKTLTKLTRRTSSYVNDKYQQLWESLKCKTIHEPYDANVLQEFFYDLVKEENFINTDRYEFPIQNKTDFTHFKSYFITVLFHERDLNKYLFKLESIRMSHLRQLSLNQELKGFFGLNQILKSLFEHIKIDITLQNYVNDYETVKDIWLEVSTNILQPQDDNQKLHKEIRSYAESNKLNYVHFFNFKFLLYKVLLKHKISMRGIKKVLKLLDNWKSTIMRCERIMELILCNSIDQYLMYCMVTDQKHETFQRRAIEIVLEYLFNNDHRSIKKCDLKQYHCVHQSMQKVISRLNTSQILIQDFNQDLDSIFLQKFQIKKQSITELGIQLQQIPFFMQIYDDFEINVNRLLETELDFMLCNRTYFRQKEIELIHKNMNISHEVFDLYIMRLQDTLIGVPTKAIINRINQYRMWVVNEKIKTNEIY</sequence>
<dbReference type="EMBL" id="CAJJDN010000039">
    <property type="protein sequence ID" value="CAD8079630.1"/>
    <property type="molecule type" value="Genomic_DNA"/>
</dbReference>
<evidence type="ECO:0000313" key="1">
    <source>
        <dbReference type="EMBL" id="CAD8079630.1"/>
    </source>
</evidence>
<dbReference type="AlphaFoldDB" id="A0A8S1MG53"/>
<keyword evidence="2" id="KW-1185">Reference proteome</keyword>
<proteinExistence type="predicted"/>
<gene>
    <name evidence="1" type="ORF">PSON_ATCC_30995.1.T0390209</name>
</gene>